<keyword evidence="12" id="KW-0675">Receptor</keyword>
<dbReference type="PROSITE" id="PS50112">
    <property type="entry name" value="PAS"/>
    <property type="match status" value="2"/>
</dbReference>
<feature type="domain" description="PAS" evidence="10">
    <location>
        <begin position="286"/>
        <end position="335"/>
    </location>
</feature>
<dbReference type="InterPro" id="IPR011598">
    <property type="entry name" value="bHLH_dom"/>
</dbReference>
<feature type="region of interest" description="Disordered" evidence="9">
    <location>
        <begin position="41"/>
        <end position="77"/>
    </location>
</feature>
<evidence type="ECO:0000256" key="2">
    <source>
        <dbReference type="ARBA" id="ARBA00022737"/>
    </source>
</evidence>
<sequence>MLERYSNQLNYLARAGKVLIEDNRFIAPMVSHHMSPWTKPTAVGSFSPHMTELPRKRKGSDSDPSPDAHSQTEKRRRDKMNNLIEELSAMIPQCKPMARKLDKLTVLRLAVQHLKALKGMTNSYAGDIYQPSLIQDNELRHLILKTAEGFLFVVGCERGKILFVSQSVSKILNYDQASLTGQSLFDFLHPKDVAKVKEQLSSSDISPREKLIDAKNHRRFCTIHCTGYLRSWPTSIVGMEEERDSQKDSSFTCLVAFGRLYPYIVPQNSGEVNVKPTEFITRFARNGKFVYVDQRATAILGYLPQELLGTSCYEYFHQDDHSNLTTKHKAVLQSKEKIFTDLYKFRAKDGSFVTLRSQWFSFTNPWTKELEYIVSVNTLVSGHSETGEAPLLPRSCRLLEESSRQPCLSVPGLRTGTVLGAGSIGTDIANEALDLQRLQSSSSLGDSSPTDLMKDIHTINCRNMLSKELIPLSTSDTGELEARRQNHHAAAPPGHEPLLGGGAQLDFDVLCDNDNTAIAAFMNYLEAEGGLGDPEDFSDIHWTL</sequence>
<evidence type="ECO:0000256" key="4">
    <source>
        <dbReference type="ARBA" id="ARBA00023108"/>
    </source>
</evidence>
<dbReference type="GO" id="GO:0003700">
    <property type="term" value="F:DNA-binding transcription factor activity"/>
    <property type="evidence" value="ECO:0007669"/>
    <property type="project" value="InterPro"/>
</dbReference>
<dbReference type="PANTHER" id="PTHR23042">
    <property type="entry name" value="CIRCADIAN PROTEIN CLOCK/ARNT/BMAL/PAS"/>
    <property type="match status" value="1"/>
</dbReference>
<dbReference type="GO" id="GO:0005667">
    <property type="term" value="C:transcription regulator complex"/>
    <property type="evidence" value="ECO:0007669"/>
    <property type="project" value="InterPro"/>
</dbReference>
<dbReference type="SMART" id="SM00091">
    <property type="entry name" value="PAS"/>
    <property type="match status" value="2"/>
</dbReference>
<reference evidence="12 13" key="1">
    <citation type="journal article" date="2020" name="Nature">
        <title>Six reference-quality genomes reveal evolution of bat adaptations.</title>
        <authorList>
            <person name="Jebb D."/>
            <person name="Huang Z."/>
            <person name="Pippel M."/>
            <person name="Hughes G.M."/>
            <person name="Lavrichenko K."/>
            <person name="Devanna P."/>
            <person name="Winkler S."/>
            <person name="Jermiin L.S."/>
            <person name="Skirmuntt E.C."/>
            <person name="Katzourakis A."/>
            <person name="Burkitt-Gray L."/>
            <person name="Ray D.A."/>
            <person name="Sullivan K.A.M."/>
            <person name="Roscito J.G."/>
            <person name="Kirilenko B.M."/>
            <person name="Davalos L.M."/>
            <person name="Corthals A.P."/>
            <person name="Power M.L."/>
            <person name="Jones G."/>
            <person name="Ransome R.D."/>
            <person name="Dechmann D.K.N."/>
            <person name="Locatelli A.G."/>
            <person name="Puechmaille S.J."/>
            <person name="Fedrigo O."/>
            <person name="Jarvis E.D."/>
            <person name="Hiller M."/>
            <person name="Vernes S.C."/>
            <person name="Myers E.W."/>
            <person name="Teeling E.C."/>
        </authorList>
    </citation>
    <scope>NUCLEOTIDE SEQUENCE [LARGE SCALE GENOMIC DNA]</scope>
    <source>
        <strain evidence="12">MMolMol1</strain>
        <tissue evidence="12">Muscle</tissue>
    </source>
</reference>
<feature type="domain" description="BHLH" evidence="11">
    <location>
        <begin position="64"/>
        <end position="117"/>
    </location>
</feature>
<evidence type="ECO:0000256" key="5">
    <source>
        <dbReference type="ARBA" id="ARBA00023125"/>
    </source>
</evidence>
<dbReference type="Gene3D" id="3.30.450.20">
    <property type="entry name" value="PAS domain"/>
    <property type="match status" value="3"/>
</dbReference>
<comment type="subcellular location">
    <subcellularLocation>
        <location evidence="1">Nucleus</location>
    </subcellularLocation>
</comment>
<evidence type="ECO:0000256" key="9">
    <source>
        <dbReference type="SAM" id="MobiDB-lite"/>
    </source>
</evidence>
<evidence type="ECO:0000313" key="13">
    <source>
        <dbReference type="Proteomes" id="UP000550707"/>
    </source>
</evidence>
<protein>
    <submittedName>
        <fullName evidence="12">Aryl hydrocarbon receptor nuclear translocator like 2</fullName>
    </submittedName>
</protein>
<keyword evidence="5" id="KW-0238">DNA-binding</keyword>
<keyword evidence="13" id="KW-1185">Reference proteome</keyword>
<gene>
    <name evidence="12" type="ORF">HJG59_001031</name>
</gene>
<dbReference type="EMBL" id="JACASF010000010">
    <property type="protein sequence ID" value="KAF6451640.1"/>
    <property type="molecule type" value="Genomic_DNA"/>
</dbReference>
<dbReference type="FunFam" id="3.30.450.20:FF:000010">
    <property type="entry name" value="Aryl hydrocarbon receptor nuclear translocator-like, isoform CRA_b"/>
    <property type="match status" value="1"/>
</dbReference>
<evidence type="ECO:0000259" key="10">
    <source>
        <dbReference type="PROSITE" id="PS50112"/>
    </source>
</evidence>
<dbReference type="GO" id="GO:0046983">
    <property type="term" value="F:protein dimerization activity"/>
    <property type="evidence" value="ECO:0007669"/>
    <property type="project" value="InterPro"/>
</dbReference>
<dbReference type="PRINTS" id="PR00785">
    <property type="entry name" value="NCTRNSLOCATR"/>
</dbReference>
<dbReference type="SUPFAM" id="SSF47459">
    <property type="entry name" value="HLH, helix-loop-helix DNA-binding domain"/>
    <property type="match status" value="1"/>
</dbReference>
<evidence type="ECO:0000256" key="1">
    <source>
        <dbReference type="ARBA" id="ARBA00004123"/>
    </source>
</evidence>
<name>A0A7J8FVE9_MOLMO</name>
<dbReference type="InterPro" id="IPR050933">
    <property type="entry name" value="Circadian_TF"/>
</dbReference>
<dbReference type="AlphaFoldDB" id="A0A7J8FVE9"/>
<evidence type="ECO:0000259" key="11">
    <source>
        <dbReference type="PROSITE" id="PS50888"/>
    </source>
</evidence>
<dbReference type="CDD" id="cd00130">
    <property type="entry name" value="PAS"/>
    <property type="match status" value="2"/>
</dbReference>
<keyword evidence="4" id="KW-0090">Biological rhythms</keyword>
<dbReference type="GO" id="GO:0003677">
    <property type="term" value="F:DNA binding"/>
    <property type="evidence" value="ECO:0007669"/>
    <property type="project" value="UniProtKB-KW"/>
</dbReference>
<dbReference type="SMART" id="SM00353">
    <property type="entry name" value="HLH"/>
    <property type="match status" value="1"/>
</dbReference>
<feature type="domain" description="PAS" evidence="10">
    <location>
        <begin position="135"/>
        <end position="200"/>
    </location>
</feature>
<dbReference type="NCBIfam" id="TIGR00229">
    <property type="entry name" value="sensory_box"/>
    <property type="match status" value="1"/>
</dbReference>
<keyword evidence="3" id="KW-0805">Transcription regulation</keyword>
<evidence type="ECO:0000313" key="12">
    <source>
        <dbReference type="EMBL" id="KAF6451640.1"/>
    </source>
</evidence>
<dbReference type="GO" id="GO:0005737">
    <property type="term" value="C:cytoplasm"/>
    <property type="evidence" value="ECO:0007669"/>
    <property type="project" value="InterPro"/>
</dbReference>
<keyword evidence="8" id="KW-0539">Nucleus</keyword>
<keyword evidence="7" id="KW-0804">Transcription</keyword>
<evidence type="ECO:0000256" key="3">
    <source>
        <dbReference type="ARBA" id="ARBA00023015"/>
    </source>
</evidence>
<dbReference type="Proteomes" id="UP000550707">
    <property type="component" value="Unassembled WGS sequence"/>
</dbReference>
<proteinExistence type="predicted"/>
<organism evidence="12 13">
    <name type="scientific">Molossus molossus</name>
    <name type="common">Pallas' mastiff bat</name>
    <name type="synonym">Vespertilio molossus</name>
    <dbReference type="NCBI Taxonomy" id="27622"/>
    <lineage>
        <taxon>Eukaryota</taxon>
        <taxon>Metazoa</taxon>
        <taxon>Chordata</taxon>
        <taxon>Craniata</taxon>
        <taxon>Vertebrata</taxon>
        <taxon>Euteleostomi</taxon>
        <taxon>Mammalia</taxon>
        <taxon>Eutheria</taxon>
        <taxon>Laurasiatheria</taxon>
        <taxon>Chiroptera</taxon>
        <taxon>Yangochiroptera</taxon>
        <taxon>Molossidae</taxon>
        <taxon>Molossus</taxon>
    </lineage>
</organism>
<dbReference type="Pfam" id="PF00989">
    <property type="entry name" value="PAS"/>
    <property type="match status" value="1"/>
</dbReference>
<dbReference type="Gene3D" id="4.10.280.10">
    <property type="entry name" value="Helix-loop-helix DNA-binding domain"/>
    <property type="match status" value="1"/>
</dbReference>
<dbReference type="SUPFAM" id="SSF55785">
    <property type="entry name" value="PYP-like sensor domain (PAS domain)"/>
    <property type="match status" value="2"/>
</dbReference>
<dbReference type="InterPro" id="IPR000014">
    <property type="entry name" value="PAS"/>
</dbReference>
<accession>A0A7J8FVE9</accession>
<evidence type="ECO:0000256" key="6">
    <source>
        <dbReference type="ARBA" id="ARBA00023159"/>
    </source>
</evidence>
<dbReference type="InterPro" id="IPR001067">
    <property type="entry name" value="Nuc_translocat"/>
</dbReference>
<dbReference type="Pfam" id="PF14598">
    <property type="entry name" value="PAS_11"/>
    <property type="match status" value="1"/>
</dbReference>
<dbReference type="InterPro" id="IPR036638">
    <property type="entry name" value="HLH_DNA-bd_sf"/>
</dbReference>
<dbReference type="GO" id="GO:0048511">
    <property type="term" value="P:rhythmic process"/>
    <property type="evidence" value="ECO:0007669"/>
    <property type="project" value="UniProtKB-KW"/>
</dbReference>
<feature type="region of interest" description="Disordered" evidence="9">
    <location>
        <begin position="476"/>
        <end position="496"/>
    </location>
</feature>
<comment type="caution">
    <text evidence="12">The sequence shown here is derived from an EMBL/GenBank/DDBJ whole genome shotgun (WGS) entry which is preliminary data.</text>
</comment>
<dbReference type="Pfam" id="PF00010">
    <property type="entry name" value="HLH"/>
    <property type="match status" value="1"/>
</dbReference>
<dbReference type="GO" id="GO:0005634">
    <property type="term" value="C:nucleus"/>
    <property type="evidence" value="ECO:0007669"/>
    <property type="project" value="UniProtKB-SubCell"/>
</dbReference>
<dbReference type="InterPro" id="IPR035965">
    <property type="entry name" value="PAS-like_dom_sf"/>
</dbReference>
<dbReference type="PROSITE" id="PS50888">
    <property type="entry name" value="BHLH"/>
    <property type="match status" value="1"/>
</dbReference>
<keyword evidence="2" id="KW-0677">Repeat</keyword>
<dbReference type="InterPro" id="IPR013767">
    <property type="entry name" value="PAS_fold"/>
</dbReference>
<evidence type="ECO:0000256" key="7">
    <source>
        <dbReference type="ARBA" id="ARBA00023163"/>
    </source>
</evidence>
<keyword evidence="6" id="KW-0010">Activator</keyword>
<evidence type="ECO:0000256" key="8">
    <source>
        <dbReference type="ARBA" id="ARBA00023242"/>
    </source>
</evidence>